<dbReference type="Gene3D" id="3.40.50.1010">
    <property type="entry name" value="5'-nuclease"/>
    <property type="match status" value="1"/>
</dbReference>
<accession>A0A9Q1BWA2</accession>
<proteinExistence type="inferred from homology"/>
<evidence type="ECO:0000256" key="1">
    <source>
        <dbReference type="ARBA" id="ARBA00004604"/>
    </source>
</evidence>
<keyword evidence="11" id="KW-1185">Reference proteome</keyword>
<organism evidence="10 11">
    <name type="scientific">Holothuria leucospilota</name>
    <name type="common">Black long sea cucumber</name>
    <name type="synonym">Mertensiothuria leucospilota</name>
    <dbReference type="NCBI Taxonomy" id="206669"/>
    <lineage>
        <taxon>Eukaryota</taxon>
        <taxon>Metazoa</taxon>
        <taxon>Echinodermata</taxon>
        <taxon>Eleutherozoa</taxon>
        <taxon>Echinozoa</taxon>
        <taxon>Holothuroidea</taxon>
        <taxon>Aspidochirotacea</taxon>
        <taxon>Aspidochirotida</taxon>
        <taxon>Holothuriidae</taxon>
        <taxon>Holothuria</taxon>
    </lineage>
</organism>
<dbReference type="Pfam" id="PF04900">
    <property type="entry name" value="Fcf1"/>
    <property type="match status" value="1"/>
</dbReference>
<feature type="compositionally biased region" description="Basic residues" evidence="8">
    <location>
        <begin position="228"/>
        <end position="241"/>
    </location>
</feature>
<dbReference type="GO" id="GO:0032040">
    <property type="term" value="C:small-subunit processome"/>
    <property type="evidence" value="ECO:0007669"/>
    <property type="project" value="InterPro"/>
</dbReference>
<evidence type="ECO:0000256" key="7">
    <source>
        <dbReference type="ARBA" id="ARBA00071400"/>
    </source>
</evidence>
<keyword evidence="3" id="KW-0698">rRNA processing</keyword>
<comment type="subcellular location">
    <subcellularLocation>
        <location evidence="1">Nucleus</location>
        <location evidence="1">Nucleolus</location>
    </subcellularLocation>
</comment>
<evidence type="ECO:0000256" key="3">
    <source>
        <dbReference type="ARBA" id="ARBA00022552"/>
    </source>
</evidence>
<evidence type="ECO:0000256" key="8">
    <source>
        <dbReference type="SAM" id="MobiDB-lite"/>
    </source>
</evidence>
<dbReference type="GO" id="GO:0006364">
    <property type="term" value="P:rRNA processing"/>
    <property type="evidence" value="ECO:0007669"/>
    <property type="project" value="UniProtKB-KW"/>
</dbReference>
<evidence type="ECO:0000256" key="5">
    <source>
        <dbReference type="ARBA" id="ARBA00037300"/>
    </source>
</evidence>
<dbReference type="OrthoDB" id="25675at2759"/>
<evidence type="ECO:0000313" key="10">
    <source>
        <dbReference type="EMBL" id="KAJ8033940.1"/>
    </source>
</evidence>
<name>A0A9Q1BWA2_HOLLE</name>
<evidence type="ECO:0000313" key="11">
    <source>
        <dbReference type="Proteomes" id="UP001152320"/>
    </source>
</evidence>
<dbReference type="InterPro" id="IPR029060">
    <property type="entry name" value="PIN-like_dom_sf"/>
</dbReference>
<dbReference type="Proteomes" id="UP001152320">
    <property type="component" value="Chromosome 11"/>
</dbReference>
<keyword evidence="2" id="KW-0690">Ribosome biogenesis</keyword>
<evidence type="ECO:0000256" key="4">
    <source>
        <dbReference type="ARBA" id="ARBA00023242"/>
    </source>
</evidence>
<evidence type="ECO:0000259" key="9">
    <source>
        <dbReference type="Pfam" id="PF24779"/>
    </source>
</evidence>
<dbReference type="EMBL" id="JAIZAY010000011">
    <property type="protein sequence ID" value="KAJ8033940.1"/>
    <property type="molecule type" value="Genomic_DNA"/>
</dbReference>
<reference evidence="10" key="1">
    <citation type="submission" date="2021-10" db="EMBL/GenBank/DDBJ databases">
        <title>Tropical sea cucumber genome reveals ecological adaptation and Cuvierian tubules defense mechanism.</title>
        <authorList>
            <person name="Chen T."/>
        </authorList>
    </citation>
    <scope>NUCLEOTIDE SEQUENCE</scope>
    <source>
        <strain evidence="10">Nanhai2018</strain>
        <tissue evidence="10">Muscle</tissue>
    </source>
</reference>
<sequence>MKIKRYKHAKKVVNFYFRNFDFRLPHQVLIDGTFTCAALKNQTEIRDQLKKYLGGDVKFLTSNCALVETQSLGQKLAGAYVLLKTFAVVECRHKKPILASECFRQLVKQGNPHHYFVATQVKWTSKDPDLGRIIHRNPGVPLLYITGKSIVLEKPSVVSMRAANQITANRTLLTPHEQETLKHLKRASENPVQHPRKKKKGPKEPNPLSVKKKLKRPGDDGNAPKEAGRKRKRRKRVKVAQHVKEELMKKQTEGIS</sequence>
<feature type="compositionally biased region" description="Basic and acidic residues" evidence="8">
    <location>
        <begin position="216"/>
        <end position="227"/>
    </location>
</feature>
<gene>
    <name evidence="10" type="ORF">HOLleu_24329</name>
</gene>
<comment type="caution">
    <text evidence="10">The sequence shown here is derived from an EMBL/GenBank/DDBJ whole genome shotgun (WGS) entry which is preliminary data.</text>
</comment>
<feature type="domain" description="UTP23 sensor motif region" evidence="9">
    <location>
        <begin position="196"/>
        <end position="215"/>
    </location>
</feature>
<evidence type="ECO:0000256" key="2">
    <source>
        <dbReference type="ARBA" id="ARBA00022517"/>
    </source>
</evidence>
<feature type="compositionally biased region" description="Basic and acidic residues" evidence="8">
    <location>
        <begin position="242"/>
        <end position="256"/>
    </location>
</feature>
<keyword evidence="4" id="KW-0539">Nucleus</keyword>
<protein>
    <recommendedName>
        <fullName evidence="7">rRNA-processing protein UTP23 homolog</fullName>
    </recommendedName>
</protein>
<evidence type="ECO:0000256" key="6">
    <source>
        <dbReference type="ARBA" id="ARBA00038503"/>
    </source>
</evidence>
<comment type="function">
    <text evidence="5">Involved in rRNA-processing and ribosome biogenesis.</text>
</comment>
<dbReference type="SUPFAM" id="SSF88723">
    <property type="entry name" value="PIN domain-like"/>
    <property type="match status" value="1"/>
</dbReference>
<dbReference type="InterPro" id="IPR057776">
    <property type="entry name" value="UTP23_sensor"/>
</dbReference>
<dbReference type="Pfam" id="PF24779">
    <property type="entry name" value="UTP23_sensor"/>
    <property type="match status" value="1"/>
</dbReference>
<comment type="similarity">
    <text evidence="6">Belongs to the UTP23/FCF1 family. UTP23 subfamily.</text>
</comment>
<feature type="compositionally biased region" description="Basic and acidic residues" evidence="8">
    <location>
        <begin position="176"/>
        <end position="188"/>
    </location>
</feature>
<feature type="region of interest" description="Disordered" evidence="8">
    <location>
        <begin position="169"/>
        <end position="256"/>
    </location>
</feature>
<dbReference type="PANTHER" id="PTHR12416">
    <property type="entry name" value="RRNA-PROCESSING PROTEIN UTP23 HOMOLOG"/>
    <property type="match status" value="1"/>
</dbReference>
<dbReference type="InterPro" id="IPR006984">
    <property type="entry name" value="Fcf1/UTP23"/>
</dbReference>
<dbReference type="AlphaFoldDB" id="A0A9Q1BWA2"/>
<dbReference type="FunFam" id="3.40.50.1010:FF:000006">
    <property type="entry name" value="rRNA-processing protein UTP23 homolog"/>
    <property type="match status" value="1"/>
</dbReference>